<evidence type="ECO:0000313" key="3">
    <source>
        <dbReference type="EMBL" id="SHL32176.1"/>
    </source>
</evidence>
<accession>A0A1M6ZNZ8</accession>
<dbReference type="EMBL" id="FRAN01000006">
    <property type="protein sequence ID" value="SHL32176.1"/>
    <property type="molecule type" value="Genomic_DNA"/>
</dbReference>
<feature type="region of interest" description="Disordered" evidence="1">
    <location>
        <begin position="1"/>
        <end position="20"/>
    </location>
</feature>
<evidence type="ECO:0000256" key="1">
    <source>
        <dbReference type="SAM" id="MobiDB-lite"/>
    </source>
</evidence>
<dbReference type="Proteomes" id="UP000184203">
    <property type="component" value="Unassembled WGS sequence"/>
</dbReference>
<sequence length="87" mass="9330">MENTSSSRPGPSIRTTRPDTESITTAVVTAVTEANGTEPATPLYEVIDPDALEDLYQHGSPTVSFEYIGFHVTIDSDRTVSVADVDS</sequence>
<dbReference type="RefSeq" id="WP_232423896.1">
    <property type="nucleotide sequence ID" value="NZ_AEMG01000014.1"/>
</dbReference>
<dbReference type="Pfam" id="PF18545">
    <property type="entry name" value="HalOD1"/>
    <property type="match status" value="1"/>
</dbReference>
<gene>
    <name evidence="3" type="ORF">SAMN05444342_3518</name>
</gene>
<protein>
    <recommendedName>
        <fullName evidence="2">Halobacterial output domain-containing protein</fullName>
    </recommendedName>
</protein>
<reference evidence="4" key="1">
    <citation type="submission" date="2016-11" db="EMBL/GenBank/DDBJ databases">
        <authorList>
            <person name="Varghese N."/>
            <person name="Submissions S."/>
        </authorList>
    </citation>
    <scope>NUCLEOTIDE SEQUENCE [LARGE SCALE GENOMIC DNA]</scope>
    <source>
        <strain evidence="4">DX253</strain>
    </source>
</reference>
<organism evidence="3 4">
    <name type="scientific">Haladaptatus paucihalophilus DX253</name>
    <dbReference type="NCBI Taxonomy" id="797209"/>
    <lineage>
        <taxon>Archaea</taxon>
        <taxon>Methanobacteriati</taxon>
        <taxon>Methanobacteriota</taxon>
        <taxon>Stenosarchaea group</taxon>
        <taxon>Halobacteria</taxon>
        <taxon>Halobacteriales</taxon>
        <taxon>Haladaptataceae</taxon>
        <taxon>Haladaptatus</taxon>
    </lineage>
</organism>
<proteinExistence type="predicted"/>
<name>A0A1M6ZNZ8_HALPU</name>
<feature type="compositionally biased region" description="Polar residues" evidence="1">
    <location>
        <begin position="1"/>
        <end position="15"/>
    </location>
</feature>
<dbReference type="InterPro" id="IPR040624">
    <property type="entry name" value="HalOD1"/>
</dbReference>
<evidence type="ECO:0000313" key="4">
    <source>
        <dbReference type="Proteomes" id="UP000184203"/>
    </source>
</evidence>
<keyword evidence="4" id="KW-1185">Reference proteome</keyword>
<dbReference type="AlphaFoldDB" id="A0A1M6ZNZ8"/>
<evidence type="ECO:0000259" key="2">
    <source>
        <dbReference type="Pfam" id="PF18545"/>
    </source>
</evidence>
<feature type="domain" description="Halobacterial output" evidence="2">
    <location>
        <begin position="19"/>
        <end position="83"/>
    </location>
</feature>